<dbReference type="Pfam" id="PF05212">
    <property type="entry name" value="DUF707"/>
    <property type="match status" value="1"/>
</dbReference>
<protein>
    <submittedName>
        <fullName evidence="2">Uncharacterized protein LOC120279593 isoform X2</fullName>
    </submittedName>
</protein>
<dbReference type="GeneID" id="120279593"/>
<dbReference type="Proteomes" id="UP001515500">
    <property type="component" value="Chromosome 16"/>
</dbReference>
<organism evidence="1 2">
    <name type="scientific">Dioscorea cayennensis subsp. rotundata</name>
    <name type="common">White Guinea yam</name>
    <name type="synonym">Dioscorea rotundata</name>
    <dbReference type="NCBI Taxonomy" id="55577"/>
    <lineage>
        <taxon>Eukaryota</taxon>
        <taxon>Viridiplantae</taxon>
        <taxon>Streptophyta</taxon>
        <taxon>Embryophyta</taxon>
        <taxon>Tracheophyta</taxon>
        <taxon>Spermatophyta</taxon>
        <taxon>Magnoliopsida</taxon>
        <taxon>Liliopsida</taxon>
        <taxon>Dioscoreales</taxon>
        <taxon>Dioscoreaceae</taxon>
        <taxon>Dioscorea</taxon>
    </lineage>
</organism>
<evidence type="ECO:0000313" key="2">
    <source>
        <dbReference type="RefSeq" id="XP_039142456.1"/>
    </source>
</evidence>
<evidence type="ECO:0000313" key="1">
    <source>
        <dbReference type="Proteomes" id="UP001515500"/>
    </source>
</evidence>
<name>A0AB40CUF4_DIOCR</name>
<gene>
    <name evidence="2" type="primary">LOC120279593</name>
</gene>
<accession>A0AB40CUF4</accession>
<proteinExistence type="predicted"/>
<reference evidence="2" key="1">
    <citation type="submission" date="2025-08" db="UniProtKB">
        <authorList>
            <consortium name="RefSeq"/>
        </authorList>
    </citation>
    <scope>IDENTIFICATION</scope>
</reference>
<dbReference type="InterPro" id="IPR007877">
    <property type="entry name" value="DUF707"/>
</dbReference>
<dbReference type="AlphaFoldDB" id="A0AB40CUF4"/>
<keyword evidence="1" id="KW-1185">Reference proteome</keyword>
<sequence length="123" mass="14815">MFLFCMISHKVLERQTLRNYWRGSKNMALQFGGLMILQPLLCFEHRKFNDLIHGWGLDMKLGYCAQTSSHRTLDLRTQVRRQSTAELEKFKNRWNQAMLEDENWNDPFDHQRRKNSDDDHQSI</sequence>
<dbReference type="RefSeq" id="XP_039142456.1">
    <property type="nucleotide sequence ID" value="XM_039286522.1"/>
</dbReference>